<evidence type="ECO:0000256" key="1">
    <source>
        <dbReference type="SAM" id="MobiDB-lite"/>
    </source>
</evidence>
<evidence type="ECO:0000313" key="3">
    <source>
        <dbReference type="EMBL" id="EEG26055.1"/>
    </source>
</evidence>
<name>C0E622_9CORY</name>
<keyword evidence="2" id="KW-0812">Transmembrane</keyword>
<keyword evidence="2" id="KW-1133">Transmembrane helix</keyword>
<accession>C0E622</accession>
<comment type="caution">
    <text evidence="3">The sequence shown here is derived from an EMBL/GenBank/DDBJ whole genome shotgun (WGS) entry which is preliminary data.</text>
</comment>
<evidence type="ECO:0000256" key="2">
    <source>
        <dbReference type="SAM" id="Phobius"/>
    </source>
</evidence>
<dbReference type="AlphaFoldDB" id="C0E622"/>
<evidence type="ECO:0000313" key="4">
    <source>
        <dbReference type="Proteomes" id="UP000006247"/>
    </source>
</evidence>
<dbReference type="HOGENOM" id="CLU_192074_0_0_11"/>
<feature type="region of interest" description="Disordered" evidence="1">
    <location>
        <begin position="54"/>
        <end position="74"/>
    </location>
</feature>
<organism evidence="3 4">
    <name type="scientific">Corynebacterium matruchotii ATCC 33806</name>
    <dbReference type="NCBI Taxonomy" id="566549"/>
    <lineage>
        <taxon>Bacteria</taxon>
        <taxon>Bacillati</taxon>
        <taxon>Actinomycetota</taxon>
        <taxon>Actinomycetes</taxon>
        <taxon>Mycobacteriales</taxon>
        <taxon>Corynebacteriaceae</taxon>
        <taxon>Corynebacterium</taxon>
    </lineage>
</organism>
<gene>
    <name evidence="3" type="ORF">CORMATOL_02454</name>
</gene>
<protein>
    <recommendedName>
        <fullName evidence="5">DUF2613 domain-containing protein</fullName>
    </recommendedName>
</protein>
<reference evidence="3 4" key="1">
    <citation type="submission" date="2009-01" db="EMBL/GenBank/DDBJ databases">
        <authorList>
            <person name="Fulton L."/>
            <person name="Clifton S."/>
            <person name="Chinwalla A.T."/>
            <person name="Mitreva M."/>
            <person name="Sodergren E."/>
            <person name="Weinstock G."/>
            <person name="Clifton S."/>
            <person name="Dooling D.J."/>
            <person name="Fulton B."/>
            <person name="Minx P."/>
            <person name="Pepin K.H."/>
            <person name="Johnson M."/>
            <person name="Bhonagiri V."/>
            <person name="Nash W.E."/>
            <person name="Mardis E.R."/>
            <person name="Wilson R.K."/>
        </authorList>
    </citation>
    <scope>NUCLEOTIDE SEQUENCE [LARGE SCALE GENOMIC DNA]</scope>
    <source>
        <strain evidence="3 4">ATCC 33806</strain>
    </source>
</reference>
<sequence length="74" mass="7545">MNAAIFAIMAYDSDSLNRRTLGPAIASAVVGVTLGIVAVVGVSIFTTAHSLPESGAVGIDRPVLGDPEYGSRNN</sequence>
<keyword evidence="2" id="KW-0472">Membrane</keyword>
<proteinExistence type="predicted"/>
<feature type="transmembrane region" description="Helical" evidence="2">
    <location>
        <begin position="21"/>
        <end position="45"/>
    </location>
</feature>
<evidence type="ECO:0008006" key="5">
    <source>
        <dbReference type="Google" id="ProtNLM"/>
    </source>
</evidence>
<dbReference type="InterPro" id="IPR022566">
    <property type="entry name" value="DUF2613"/>
</dbReference>
<dbReference type="Pfam" id="PF11021">
    <property type="entry name" value="DUF2613"/>
    <property type="match status" value="1"/>
</dbReference>
<dbReference type="EMBL" id="ACEB01000039">
    <property type="protein sequence ID" value="EEG26055.1"/>
    <property type="molecule type" value="Genomic_DNA"/>
</dbReference>
<dbReference type="Proteomes" id="UP000006247">
    <property type="component" value="Unassembled WGS sequence"/>
</dbReference>